<organism evidence="12 14">
    <name type="scientific">Capnocytophaga catalasegens</name>
    <dbReference type="NCBI Taxonomy" id="1004260"/>
    <lineage>
        <taxon>Bacteria</taxon>
        <taxon>Pseudomonadati</taxon>
        <taxon>Bacteroidota</taxon>
        <taxon>Flavobacteriia</taxon>
        <taxon>Flavobacteriales</taxon>
        <taxon>Flavobacteriaceae</taxon>
        <taxon>Capnocytophaga</taxon>
    </lineage>
</organism>
<comment type="caution">
    <text evidence="12">The sequence shown here is derived from an EMBL/GenBank/DDBJ whole genome shotgun (WGS) entry which is preliminary data.</text>
</comment>
<keyword evidence="15" id="KW-1185">Reference proteome</keyword>
<keyword evidence="9" id="KW-0472">Membrane</keyword>
<evidence type="ECO:0000256" key="4">
    <source>
        <dbReference type="ARBA" id="ARBA00022827"/>
    </source>
</evidence>
<keyword evidence="6" id="KW-0560">Oxidoreductase</keyword>
<evidence type="ECO:0000256" key="3">
    <source>
        <dbReference type="ARBA" id="ARBA00022630"/>
    </source>
</evidence>
<dbReference type="AlphaFoldDB" id="A0AAV5AUB3"/>
<evidence type="ECO:0000256" key="7">
    <source>
        <dbReference type="ARBA" id="ARBA00023027"/>
    </source>
</evidence>
<evidence type="ECO:0000256" key="2">
    <source>
        <dbReference type="ARBA" id="ARBA00012637"/>
    </source>
</evidence>
<evidence type="ECO:0000256" key="8">
    <source>
        <dbReference type="ARBA" id="ARBA00047599"/>
    </source>
</evidence>
<comment type="catalytic activity">
    <reaction evidence="8">
        <text>a quinone + NADH + H(+) = a quinol + NAD(+)</text>
        <dbReference type="Rhea" id="RHEA:46160"/>
        <dbReference type="ChEBI" id="CHEBI:15378"/>
        <dbReference type="ChEBI" id="CHEBI:24646"/>
        <dbReference type="ChEBI" id="CHEBI:57540"/>
        <dbReference type="ChEBI" id="CHEBI:57945"/>
        <dbReference type="ChEBI" id="CHEBI:132124"/>
        <dbReference type="EC" id="1.6.5.9"/>
    </reaction>
</comment>
<evidence type="ECO:0000313" key="12">
    <source>
        <dbReference type="EMBL" id="GJM49456.1"/>
    </source>
</evidence>
<comment type="similarity">
    <text evidence="1">Belongs to the NADH dehydrogenase family.</text>
</comment>
<evidence type="ECO:0000259" key="10">
    <source>
        <dbReference type="Pfam" id="PF07992"/>
    </source>
</evidence>
<dbReference type="PRINTS" id="PR00368">
    <property type="entry name" value="FADPNR"/>
</dbReference>
<feature type="domain" description="FAD/NAD(P)-binding" evidence="10">
    <location>
        <begin position="5"/>
        <end position="327"/>
    </location>
</feature>
<dbReference type="InterPro" id="IPR023753">
    <property type="entry name" value="FAD/NAD-binding_dom"/>
</dbReference>
<evidence type="ECO:0000256" key="1">
    <source>
        <dbReference type="ARBA" id="ARBA00005272"/>
    </source>
</evidence>
<protein>
    <recommendedName>
        <fullName evidence="2">NADH:ubiquinone reductase (non-electrogenic)</fullName>
        <ecNumber evidence="2">1.6.5.9</ecNumber>
    </recommendedName>
</protein>
<dbReference type="RefSeq" id="WP_264847331.1">
    <property type="nucleotide sequence ID" value="NZ_BPMA01000052.1"/>
</dbReference>
<dbReference type="Gene3D" id="3.50.50.100">
    <property type="match status" value="1"/>
</dbReference>
<name>A0AAV5AUB3_9FLAO</name>
<keyword evidence="7" id="KW-0520">NAD</keyword>
<dbReference type="EMBL" id="BQKB01000043">
    <property type="protein sequence ID" value="GJM53638.1"/>
    <property type="molecule type" value="Genomic_DNA"/>
</dbReference>
<dbReference type="InterPro" id="IPR045024">
    <property type="entry name" value="NDH-2"/>
</dbReference>
<dbReference type="PRINTS" id="PR00411">
    <property type="entry name" value="PNDRDTASEI"/>
</dbReference>
<keyword evidence="5" id="KW-0809">Transit peptide</keyword>
<evidence type="ECO:0000256" key="9">
    <source>
        <dbReference type="SAM" id="Phobius"/>
    </source>
</evidence>
<dbReference type="Proteomes" id="UP001207736">
    <property type="component" value="Unassembled WGS sequence"/>
</dbReference>
<dbReference type="InterPro" id="IPR054585">
    <property type="entry name" value="NDH2-like_C"/>
</dbReference>
<evidence type="ECO:0000259" key="11">
    <source>
        <dbReference type="Pfam" id="PF22366"/>
    </source>
</evidence>
<dbReference type="InterPro" id="IPR036188">
    <property type="entry name" value="FAD/NAD-bd_sf"/>
</dbReference>
<reference evidence="12 15" key="1">
    <citation type="submission" date="2021-11" db="EMBL/GenBank/DDBJ databases">
        <title>Draft genome sequence of Capnocytophaga sp. strain KC07075 isolated from cat oral cavity.</title>
        <authorList>
            <person name="Suzuki M."/>
            <person name="Imaoka K."/>
            <person name="Kimura M."/>
            <person name="Morikawa S."/>
            <person name="Maeda K."/>
        </authorList>
    </citation>
    <scope>NUCLEOTIDE SEQUENCE</scope>
    <source>
        <strain evidence="12">KC07075</strain>
        <strain evidence="13 15">KC07079</strain>
    </source>
</reference>
<keyword evidence="3" id="KW-0285">Flavoprotein</keyword>
<proteinExistence type="inferred from homology"/>
<dbReference type="EC" id="1.6.5.9" evidence="2"/>
<dbReference type="Pfam" id="PF07992">
    <property type="entry name" value="Pyr_redox_2"/>
    <property type="match status" value="1"/>
</dbReference>
<dbReference type="GO" id="GO:0050136">
    <property type="term" value="F:NADH dehydrogenase (quinone) (non-electrogenic) activity"/>
    <property type="evidence" value="ECO:0007669"/>
    <property type="project" value="UniProtKB-EC"/>
</dbReference>
<dbReference type="PANTHER" id="PTHR43706:SF47">
    <property type="entry name" value="EXTERNAL NADH-UBIQUINONE OXIDOREDUCTASE 1, MITOCHONDRIAL-RELATED"/>
    <property type="match status" value="1"/>
</dbReference>
<sequence>MDKKNLVIVGGGFAGLQLIKEIDSCGKYHITLVDMNNYNFFPPLLYQLASGFMESSAITYPFRKILRSYKNTRFRMGELKEVVPSQNKIILSNGELSYDILVMATGAETNFFGNNNIEEKALPMKTVGDALTLRNLVYTRLERASRTKNKTERQRLLSFVIAGAGPTGVELSGIFAEMKKNILRKDYPELSDEDLGEIYLVDGQKAVLSPMSEKAQKYTQTELENLGVKIKLNVYVKDFTNDQVFLSDGSVIDSRNLIWAAGVSAKVFSGLNNEEIIGRGKRLKTDVFNKVEGYQNIYAIGDTSLLVGDNAYTNGHPQLAQVAIQQAINLGKNLRNEFVNAQPFCYKDKGSMAIIGRNKAVADIPKLGFIKGFIAWFVWVFVHIMSLVNFKNRLKALYDWTSYYISKDQSYRMIIKPRQVNKQ</sequence>
<dbReference type="EMBL" id="BQKA01000007">
    <property type="protein sequence ID" value="GJM49456.1"/>
    <property type="molecule type" value="Genomic_DNA"/>
</dbReference>
<dbReference type="Proteomes" id="UP001208692">
    <property type="component" value="Unassembled WGS sequence"/>
</dbReference>
<gene>
    <name evidence="12" type="ORF">RCZ15_04310</name>
    <name evidence="13" type="ORF">RCZ16_19540</name>
</gene>
<dbReference type="Pfam" id="PF22366">
    <property type="entry name" value="NDH2_C"/>
    <property type="match status" value="1"/>
</dbReference>
<accession>A0AAV5AUB3</accession>
<evidence type="ECO:0000313" key="15">
    <source>
        <dbReference type="Proteomes" id="UP001208692"/>
    </source>
</evidence>
<feature type="transmembrane region" description="Helical" evidence="9">
    <location>
        <begin position="373"/>
        <end position="390"/>
    </location>
</feature>
<evidence type="ECO:0000313" key="14">
    <source>
        <dbReference type="Proteomes" id="UP001207736"/>
    </source>
</evidence>
<keyword evidence="9" id="KW-1133">Transmembrane helix</keyword>
<dbReference type="SUPFAM" id="SSF51905">
    <property type="entry name" value="FAD/NAD(P)-binding domain"/>
    <property type="match status" value="2"/>
</dbReference>
<keyword evidence="4" id="KW-0274">FAD</keyword>
<keyword evidence="9" id="KW-0812">Transmembrane</keyword>
<dbReference type="PANTHER" id="PTHR43706">
    <property type="entry name" value="NADH DEHYDROGENASE"/>
    <property type="match status" value="1"/>
</dbReference>
<evidence type="ECO:0000256" key="6">
    <source>
        <dbReference type="ARBA" id="ARBA00023002"/>
    </source>
</evidence>
<feature type="domain" description="External alternative NADH-ubiquinone oxidoreductase-like C-terminal" evidence="11">
    <location>
        <begin position="349"/>
        <end position="402"/>
    </location>
</feature>
<evidence type="ECO:0000256" key="5">
    <source>
        <dbReference type="ARBA" id="ARBA00022946"/>
    </source>
</evidence>
<evidence type="ECO:0000313" key="13">
    <source>
        <dbReference type="EMBL" id="GJM53638.1"/>
    </source>
</evidence>